<evidence type="ECO:0000256" key="12">
    <source>
        <dbReference type="PIRSR" id="PIRSR000130-3"/>
    </source>
</evidence>
<dbReference type="SMART" id="SM01240">
    <property type="entry name" value="IMPDH"/>
    <property type="match status" value="1"/>
</dbReference>
<dbReference type="OrthoDB" id="418595at2759"/>
<evidence type="ECO:0000259" key="15">
    <source>
        <dbReference type="PROSITE" id="PS51371"/>
    </source>
</evidence>
<dbReference type="SUPFAM" id="SSF54631">
    <property type="entry name" value="CBS-domain pair"/>
    <property type="match status" value="1"/>
</dbReference>
<name>L8HGD4_ACACF</name>
<dbReference type="InterPro" id="IPR001093">
    <property type="entry name" value="IMP_DH_GMPRt"/>
</dbReference>
<feature type="binding site" description="in other chain" evidence="13">
    <location>
        <position position="351"/>
    </location>
    <ligand>
        <name>K(+)</name>
        <dbReference type="ChEBI" id="CHEBI:29103"/>
        <note>ligand shared between two tetrameric partners</note>
    </ligand>
</feature>
<sequence>MEEKQQSPRTGRRTFADTYPQGLQLSQETVSLLERKNKKREALTFDEVTLEDKPSMFHPNEVNVRSFITRKISLKSCGILSAAMDTVTEQEMALAMAKNGGIGVLHRNLDAQAQAQMVKWIRKKINSDGMIDKPITFRPNDYYSYLQKEVSMRRWTFTSFPVVDEAGKLLGLITRDEMDFVNTDDNPKLGDIMKKLDQIITAPEDTSSNEAYKIMKEKKVKKLPVVAPSGELKGMYVWGDLKRDVNNKDKFSLDDEGHFLVAAAIGLGKDDIARAELLVANGCRVLVLDSSHGACKPAKEQIRAIRAKLGDSVEIIAGNIASYDSAMYLLEDEQGARPDALKVGIGPGSICTTRSVTGHGIPQVTAIFQVWRAVQDFGKKTGYYVPIIADGGVRSSGDIVKCLASGASAVMLGSMLAGTEESPGLIIMKNGKSYKTIRGMGSRAAMESRSGSRGRYYRDGANQAEELTTGQAQKMVPEGVEGLVEYKGSVVRVLNVLVGGIQAGLAHTGAGDIATFQKQAALWTQGFAGIAEGNPHDITDVRN</sequence>
<feature type="domain" description="CBS" evidence="15">
    <location>
        <begin position="193"/>
        <end position="251"/>
    </location>
</feature>
<dbReference type="SMART" id="SM00116">
    <property type="entry name" value="CBS"/>
    <property type="match status" value="2"/>
</dbReference>
<evidence type="ECO:0000256" key="4">
    <source>
        <dbReference type="ARBA" id="ARBA00022749"/>
    </source>
</evidence>
<comment type="similarity">
    <text evidence="2">Belongs to the IMPDH/GMPR family.</text>
</comment>
<dbReference type="InterPro" id="IPR013785">
    <property type="entry name" value="Aldolase_TIM"/>
</dbReference>
<dbReference type="FunFam" id="3.20.20.70:FF:000424">
    <property type="entry name" value="Inosine-5'-monophosphate dehydrogenase 2"/>
    <property type="match status" value="1"/>
</dbReference>
<dbReference type="Gene3D" id="3.20.20.70">
    <property type="entry name" value="Aldolase class I"/>
    <property type="match status" value="1"/>
</dbReference>
<dbReference type="CDD" id="cd04601">
    <property type="entry name" value="CBS_pair_IMPDH"/>
    <property type="match status" value="1"/>
</dbReference>
<evidence type="ECO:0000256" key="5">
    <source>
        <dbReference type="ARBA" id="ARBA00022755"/>
    </source>
</evidence>
<organism evidence="16 17">
    <name type="scientific">Acanthamoeba castellanii (strain ATCC 30010 / Neff)</name>
    <dbReference type="NCBI Taxonomy" id="1257118"/>
    <lineage>
        <taxon>Eukaryota</taxon>
        <taxon>Amoebozoa</taxon>
        <taxon>Discosea</taxon>
        <taxon>Longamoebia</taxon>
        <taxon>Centramoebida</taxon>
        <taxon>Acanthamoebidae</taxon>
        <taxon>Acanthamoeba</taxon>
    </lineage>
</organism>
<evidence type="ECO:0000256" key="2">
    <source>
        <dbReference type="ARBA" id="ARBA00005502"/>
    </source>
</evidence>
<keyword evidence="5" id="KW-0658">Purine biosynthesis</keyword>
<dbReference type="PIRSF" id="PIRSF000130">
    <property type="entry name" value="IMPDH"/>
    <property type="match status" value="1"/>
</dbReference>
<keyword evidence="8 12" id="KW-0520">NAD</keyword>
<proteinExistence type="inferred from homology"/>
<dbReference type="InterPro" id="IPR046342">
    <property type="entry name" value="CBS_dom_sf"/>
</dbReference>
<dbReference type="GO" id="GO:0006183">
    <property type="term" value="P:GTP biosynthetic process"/>
    <property type="evidence" value="ECO:0007669"/>
    <property type="project" value="TreeGrafter"/>
</dbReference>
<feature type="binding site" evidence="12">
    <location>
        <begin position="344"/>
        <end position="346"/>
    </location>
    <ligand>
        <name>NAD(+)</name>
        <dbReference type="ChEBI" id="CHEBI:57540"/>
    </ligand>
</feature>
<dbReference type="GO" id="GO:0006177">
    <property type="term" value="P:GMP biosynthetic process"/>
    <property type="evidence" value="ECO:0007669"/>
    <property type="project" value="UniProtKB-KW"/>
</dbReference>
<dbReference type="InterPro" id="IPR015875">
    <property type="entry name" value="IMP_DH/GMP_Rdtase_CS"/>
</dbReference>
<dbReference type="GO" id="GO:0003938">
    <property type="term" value="F:IMP dehydrogenase activity"/>
    <property type="evidence" value="ECO:0007669"/>
    <property type="project" value="UniProtKB-EC"/>
</dbReference>
<evidence type="ECO:0000256" key="10">
    <source>
        <dbReference type="ARBA" id="ARBA00048028"/>
    </source>
</evidence>
<dbReference type="InterPro" id="IPR005990">
    <property type="entry name" value="IMP_DH"/>
</dbReference>
<evidence type="ECO:0000256" key="7">
    <source>
        <dbReference type="ARBA" id="ARBA00023002"/>
    </source>
</evidence>
<feature type="binding site" description="in other chain" evidence="13">
    <location>
        <position position="346"/>
    </location>
    <ligand>
        <name>K(+)</name>
        <dbReference type="ChEBI" id="CHEBI:29103"/>
        <note>ligand shared between two tetrameric partners</note>
    </ligand>
</feature>
<keyword evidence="9 14" id="KW-0129">CBS domain</keyword>
<dbReference type="SUPFAM" id="SSF51412">
    <property type="entry name" value="Inosine monophosphate dehydrogenase (IMPDH)"/>
    <property type="match status" value="1"/>
</dbReference>
<feature type="binding site" description="in other chain" evidence="13">
    <location>
        <position position="348"/>
    </location>
    <ligand>
        <name>K(+)</name>
        <dbReference type="ChEBI" id="CHEBI:29103"/>
        <note>ligand shared between two tetrameric partners</note>
    </ligand>
</feature>
<dbReference type="KEGG" id="acan:ACA1_376800"/>
<evidence type="ECO:0000256" key="11">
    <source>
        <dbReference type="PIRSR" id="PIRSR000130-1"/>
    </source>
</evidence>
<evidence type="ECO:0000313" key="16">
    <source>
        <dbReference type="EMBL" id="ELR24205.1"/>
    </source>
</evidence>
<gene>
    <name evidence="16" type="ORF">ACA1_376800</name>
</gene>
<feature type="binding site" evidence="12">
    <location>
        <begin position="289"/>
        <end position="291"/>
    </location>
    <ligand>
        <name>NAD(+)</name>
        <dbReference type="ChEBI" id="CHEBI:57540"/>
    </ligand>
</feature>
<keyword evidence="6 13" id="KW-0630">Potassium</keyword>
<evidence type="ECO:0000313" key="17">
    <source>
        <dbReference type="Proteomes" id="UP000011083"/>
    </source>
</evidence>
<evidence type="ECO:0000256" key="6">
    <source>
        <dbReference type="ARBA" id="ARBA00022958"/>
    </source>
</evidence>
<dbReference type="Pfam" id="PF00478">
    <property type="entry name" value="IMPDH"/>
    <property type="match status" value="1"/>
</dbReference>
<accession>L8HGD4</accession>
<dbReference type="CDD" id="cd00381">
    <property type="entry name" value="IMPDH"/>
    <property type="match status" value="1"/>
</dbReference>
<dbReference type="PANTHER" id="PTHR11911">
    <property type="entry name" value="INOSINE-5-MONOPHOSPHATE DEHYDROGENASE RELATED"/>
    <property type="match status" value="1"/>
</dbReference>
<comment type="cofactor">
    <cofactor evidence="1">
        <name>K(+)</name>
        <dbReference type="ChEBI" id="CHEBI:29103"/>
    </cofactor>
</comment>
<dbReference type="VEuPathDB" id="AmoebaDB:ACA1_376800"/>
<keyword evidence="7" id="KW-0560">Oxidoreductase</keyword>
<dbReference type="GO" id="GO:0046872">
    <property type="term" value="F:metal ion binding"/>
    <property type="evidence" value="ECO:0007669"/>
    <property type="project" value="UniProtKB-KW"/>
</dbReference>
<evidence type="ECO:0000256" key="9">
    <source>
        <dbReference type="ARBA" id="ARBA00023122"/>
    </source>
</evidence>
<keyword evidence="4" id="KW-0332">GMP biosynthesis</keyword>
<dbReference type="PANTHER" id="PTHR11911:SF111">
    <property type="entry name" value="INOSINE-5'-MONOPHOSPHATE DEHYDROGENASE"/>
    <property type="match status" value="1"/>
</dbReference>
<evidence type="ECO:0000256" key="13">
    <source>
        <dbReference type="PIRSR" id="PIRSR000130-4"/>
    </source>
</evidence>
<dbReference type="Pfam" id="PF00571">
    <property type="entry name" value="CBS"/>
    <property type="match status" value="2"/>
</dbReference>
<dbReference type="InterPro" id="IPR000644">
    <property type="entry name" value="CBS_dom"/>
</dbReference>
<dbReference type="AlphaFoldDB" id="L8HGD4"/>
<comment type="catalytic activity">
    <reaction evidence="10">
        <text>IMP + NAD(+) + H2O = XMP + NADH + H(+)</text>
        <dbReference type="Rhea" id="RHEA:11708"/>
        <dbReference type="ChEBI" id="CHEBI:15377"/>
        <dbReference type="ChEBI" id="CHEBI:15378"/>
        <dbReference type="ChEBI" id="CHEBI:57464"/>
        <dbReference type="ChEBI" id="CHEBI:57540"/>
        <dbReference type="ChEBI" id="CHEBI:57945"/>
        <dbReference type="ChEBI" id="CHEBI:58053"/>
        <dbReference type="EC" id="1.1.1.205"/>
    </reaction>
</comment>
<dbReference type="Proteomes" id="UP000011083">
    <property type="component" value="Unassembled WGS sequence"/>
</dbReference>
<feature type="domain" description="CBS" evidence="15">
    <location>
        <begin position="130"/>
        <end position="188"/>
    </location>
</feature>
<evidence type="ECO:0000256" key="3">
    <source>
        <dbReference type="ARBA" id="ARBA00022723"/>
    </source>
</evidence>
<evidence type="ECO:0000256" key="8">
    <source>
        <dbReference type="ARBA" id="ARBA00023027"/>
    </source>
</evidence>
<dbReference type="PROSITE" id="PS00487">
    <property type="entry name" value="IMP_DH_GMP_RED"/>
    <property type="match status" value="1"/>
</dbReference>
<feature type="active site" description="Thioimidate intermediate" evidence="11">
    <location>
        <position position="351"/>
    </location>
</feature>
<dbReference type="EMBL" id="KB007836">
    <property type="protein sequence ID" value="ELR24205.1"/>
    <property type="molecule type" value="Genomic_DNA"/>
</dbReference>
<reference evidence="16 17" key="1">
    <citation type="journal article" date="2013" name="Genome Biol.">
        <title>Genome of Acanthamoeba castellanii highlights extensive lateral gene transfer and early evolution of tyrosine kinase signaling.</title>
        <authorList>
            <person name="Clarke M."/>
            <person name="Lohan A.J."/>
            <person name="Liu B."/>
            <person name="Lagkouvardos I."/>
            <person name="Roy S."/>
            <person name="Zafar N."/>
            <person name="Bertelli C."/>
            <person name="Schilde C."/>
            <person name="Kianianmomeni A."/>
            <person name="Burglin T.R."/>
            <person name="Frech C."/>
            <person name="Turcotte B."/>
            <person name="Kopec K.O."/>
            <person name="Synnott J.M."/>
            <person name="Choo C."/>
            <person name="Paponov I."/>
            <person name="Finkler A."/>
            <person name="Soon Heng Tan C."/>
            <person name="Hutchins A.P."/>
            <person name="Weinmeier T."/>
            <person name="Rattei T."/>
            <person name="Chu J.S."/>
            <person name="Gimenez G."/>
            <person name="Irimia M."/>
            <person name="Rigden D.J."/>
            <person name="Fitzpatrick D.A."/>
            <person name="Lorenzo-Morales J."/>
            <person name="Bateman A."/>
            <person name="Chiu C.H."/>
            <person name="Tang P."/>
            <person name="Hegemann P."/>
            <person name="Fromm H."/>
            <person name="Raoult D."/>
            <person name="Greub G."/>
            <person name="Miranda-Saavedra D."/>
            <person name="Chen N."/>
            <person name="Nash P."/>
            <person name="Ginger M.L."/>
            <person name="Horn M."/>
            <person name="Schaap P."/>
            <person name="Caler L."/>
            <person name="Loftus B."/>
        </authorList>
    </citation>
    <scope>NUCLEOTIDE SEQUENCE [LARGE SCALE GENOMIC DNA]</scope>
    <source>
        <strain evidence="16 17">Neff</strain>
    </source>
</reference>
<feature type="active site" description="Proton acceptor" evidence="11">
    <location>
        <position position="455"/>
    </location>
</feature>
<keyword evidence="17" id="KW-1185">Reference proteome</keyword>
<dbReference type="OMA" id="AMEKNTN"/>
<dbReference type="STRING" id="1257118.L8HGD4"/>
<dbReference type="GeneID" id="14925216"/>
<dbReference type="RefSeq" id="XP_004353733.1">
    <property type="nucleotide sequence ID" value="XM_004353681.1"/>
</dbReference>
<protein>
    <submittedName>
        <fullName evidence="16">Inosine5'-monophosphate dehydrogenase</fullName>
    </submittedName>
</protein>
<evidence type="ECO:0000256" key="1">
    <source>
        <dbReference type="ARBA" id="ARBA00001958"/>
    </source>
</evidence>
<keyword evidence="3" id="KW-0479">Metal-binding</keyword>
<dbReference type="PROSITE" id="PS51371">
    <property type="entry name" value="CBS"/>
    <property type="match status" value="2"/>
</dbReference>
<evidence type="ECO:0000256" key="14">
    <source>
        <dbReference type="PROSITE-ProRule" id="PRU00703"/>
    </source>
</evidence>